<name>A0AA36ID15_9DINO</name>
<gene>
    <name evidence="4" type="ORF">EVOR1521_LOCUS11406</name>
</gene>
<dbReference type="PANTHER" id="PTHR24166:SF48">
    <property type="entry name" value="PROTEIN VAPYRIN"/>
    <property type="match status" value="1"/>
</dbReference>
<dbReference type="PROSITE" id="PS50088">
    <property type="entry name" value="ANK_REPEAT"/>
    <property type="match status" value="1"/>
</dbReference>
<dbReference type="InterPro" id="IPR050889">
    <property type="entry name" value="Dendritic_Spine_Reg/Scaffold"/>
</dbReference>
<feature type="repeat" description="ANK" evidence="3">
    <location>
        <begin position="100"/>
        <end position="126"/>
    </location>
</feature>
<evidence type="ECO:0000313" key="5">
    <source>
        <dbReference type="Proteomes" id="UP001178507"/>
    </source>
</evidence>
<keyword evidence="5" id="KW-1185">Reference proteome</keyword>
<dbReference type="InterPro" id="IPR002110">
    <property type="entry name" value="Ankyrin_rpt"/>
</dbReference>
<protein>
    <submittedName>
        <fullName evidence="4">Uncharacterized protein</fullName>
    </submittedName>
</protein>
<dbReference type="SMART" id="SM00248">
    <property type="entry name" value="ANK"/>
    <property type="match status" value="4"/>
</dbReference>
<dbReference type="InterPro" id="IPR036770">
    <property type="entry name" value="Ankyrin_rpt-contain_sf"/>
</dbReference>
<evidence type="ECO:0000256" key="2">
    <source>
        <dbReference type="ARBA" id="ARBA00023043"/>
    </source>
</evidence>
<evidence type="ECO:0000256" key="3">
    <source>
        <dbReference type="PROSITE-ProRule" id="PRU00023"/>
    </source>
</evidence>
<keyword evidence="1" id="KW-0677">Repeat</keyword>
<dbReference type="PROSITE" id="PS50297">
    <property type="entry name" value="ANK_REP_REGION"/>
    <property type="match status" value="1"/>
</dbReference>
<dbReference type="EMBL" id="CAUJNA010001125">
    <property type="protein sequence ID" value="CAJ1384548.1"/>
    <property type="molecule type" value="Genomic_DNA"/>
</dbReference>
<evidence type="ECO:0000256" key="1">
    <source>
        <dbReference type="ARBA" id="ARBA00022737"/>
    </source>
</evidence>
<accession>A0AA36ID15</accession>
<dbReference type="Gene3D" id="1.25.40.20">
    <property type="entry name" value="Ankyrin repeat-containing domain"/>
    <property type="match status" value="1"/>
</dbReference>
<reference evidence="4" key="1">
    <citation type="submission" date="2023-08" db="EMBL/GenBank/DDBJ databases">
        <authorList>
            <person name="Chen Y."/>
            <person name="Shah S."/>
            <person name="Dougan E. K."/>
            <person name="Thang M."/>
            <person name="Chan C."/>
        </authorList>
    </citation>
    <scope>NUCLEOTIDE SEQUENCE</scope>
</reference>
<keyword evidence="2 3" id="KW-0040">ANK repeat</keyword>
<dbReference type="SUPFAM" id="SSF48403">
    <property type="entry name" value="Ankyrin repeat"/>
    <property type="match status" value="1"/>
</dbReference>
<dbReference type="PANTHER" id="PTHR24166">
    <property type="entry name" value="ROLLING PEBBLES, ISOFORM B"/>
    <property type="match status" value="1"/>
</dbReference>
<evidence type="ECO:0000313" key="4">
    <source>
        <dbReference type="EMBL" id="CAJ1384548.1"/>
    </source>
</evidence>
<proteinExistence type="predicted"/>
<dbReference type="AlphaFoldDB" id="A0AA36ID15"/>
<dbReference type="Pfam" id="PF12796">
    <property type="entry name" value="Ank_2"/>
    <property type="match status" value="1"/>
</dbReference>
<organism evidence="4 5">
    <name type="scientific">Effrenium voratum</name>
    <dbReference type="NCBI Taxonomy" id="2562239"/>
    <lineage>
        <taxon>Eukaryota</taxon>
        <taxon>Sar</taxon>
        <taxon>Alveolata</taxon>
        <taxon>Dinophyceae</taxon>
        <taxon>Suessiales</taxon>
        <taxon>Symbiodiniaceae</taxon>
        <taxon>Effrenium</taxon>
    </lineage>
</organism>
<sequence>MALCSDDGPARRGDVEEVQRLLATDLEASAAPLRRRAVHQAALGNHCAVLQLLHEAKADLTARDACDLTAVHLAADCGHVEAVRFLAVAAPRALLAPDGAGATALHRAAARGHVNVLELLQELGVDPLAPAANGKTAVHFAAQAGQREVLAFFPPSCSLKLVHLTESILRGEKLVKPVFAEEAPHRTWLDLPAES</sequence>
<comment type="caution">
    <text evidence="4">The sequence shown here is derived from an EMBL/GenBank/DDBJ whole genome shotgun (WGS) entry which is preliminary data.</text>
</comment>
<dbReference type="Proteomes" id="UP001178507">
    <property type="component" value="Unassembled WGS sequence"/>
</dbReference>